<dbReference type="InterPro" id="IPR019775">
    <property type="entry name" value="WD40_repeat_CS"/>
</dbReference>
<feature type="region of interest" description="Disordered" evidence="4">
    <location>
        <begin position="1"/>
        <end position="93"/>
    </location>
</feature>
<feature type="compositionally biased region" description="Low complexity" evidence="4">
    <location>
        <begin position="17"/>
        <end position="28"/>
    </location>
</feature>
<reference evidence="5 6" key="1">
    <citation type="journal article" date="2019" name="Sci. Rep.">
        <title>Comparative genomics of chytrid fungi reveal insights into the obligate biotrophic and pathogenic lifestyle of Synchytrium endobioticum.</title>
        <authorList>
            <person name="van de Vossenberg B.T.L.H."/>
            <person name="Warris S."/>
            <person name="Nguyen H.D.T."/>
            <person name="van Gent-Pelzer M.P.E."/>
            <person name="Joly D.L."/>
            <person name="van de Geest H.C."/>
            <person name="Bonants P.J.M."/>
            <person name="Smith D.S."/>
            <person name="Levesque C.A."/>
            <person name="van der Lee T.A.J."/>
        </authorList>
    </citation>
    <scope>NUCLEOTIDE SEQUENCE [LARGE SCALE GENOMIC DNA]</scope>
    <source>
        <strain evidence="5 6">MB42</strain>
    </source>
</reference>
<proteinExistence type="predicted"/>
<dbReference type="PROSITE" id="PS00678">
    <property type="entry name" value="WD_REPEATS_1"/>
    <property type="match status" value="2"/>
</dbReference>
<dbReference type="AlphaFoldDB" id="A0A507BXS7"/>
<dbReference type="InterPro" id="IPR020472">
    <property type="entry name" value="WD40_PAC1"/>
</dbReference>
<evidence type="ECO:0000256" key="2">
    <source>
        <dbReference type="ARBA" id="ARBA00022737"/>
    </source>
</evidence>
<dbReference type="PANTHER" id="PTHR14604:SF3">
    <property type="entry name" value="SPERM-ASSOCIATED ANTIGEN 16 PROTEIN"/>
    <property type="match status" value="1"/>
</dbReference>
<evidence type="ECO:0000256" key="3">
    <source>
        <dbReference type="PROSITE-ProRule" id="PRU00221"/>
    </source>
</evidence>
<dbReference type="PROSITE" id="PS50294">
    <property type="entry name" value="WD_REPEATS_REGION"/>
    <property type="match status" value="6"/>
</dbReference>
<dbReference type="InterPro" id="IPR015943">
    <property type="entry name" value="WD40/YVTN_repeat-like_dom_sf"/>
</dbReference>
<dbReference type="InterPro" id="IPR001680">
    <property type="entry name" value="WD40_rpt"/>
</dbReference>
<keyword evidence="6" id="KW-1185">Reference proteome</keyword>
<dbReference type="InterPro" id="IPR050995">
    <property type="entry name" value="WD-F-box_domain-protein"/>
</dbReference>
<dbReference type="Gene3D" id="2.130.10.10">
    <property type="entry name" value="YVTN repeat-like/Quinoprotein amine dehydrogenase"/>
    <property type="match status" value="2"/>
</dbReference>
<dbReference type="EMBL" id="QEAN01000675">
    <property type="protein sequence ID" value="TPX30526.1"/>
    <property type="molecule type" value="Genomic_DNA"/>
</dbReference>
<dbReference type="VEuPathDB" id="FungiDB:SeMB42_g07906"/>
<feature type="repeat" description="WD" evidence="3">
    <location>
        <begin position="443"/>
        <end position="484"/>
    </location>
</feature>
<keyword evidence="2" id="KW-0677">Repeat</keyword>
<evidence type="ECO:0000313" key="6">
    <source>
        <dbReference type="Proteomes" id="UP000317494"/>
    </source>
</evidence>
<feature type="compositionally biased region" description="Pro residues" evidence="4">
    <location>
        <begin position="261"/>
        <end position="279"/>
    </location>
</feature>
<feature type="repeat" description="WD" evidence="3">
    <location>
        <begin position="401"/>
        <end position="442"/>
    </location>
</feature>
<comment type="caution">
    <text evidence="5">The sequence shown here is derived from an EMBL/GenBank/DDBJ whole genome shotgun (WGS) entry which is preliminary data.</text>
</comment>
<sequence length="602" mass="66646">MSQLAPAAGPQPPQTPPSATRPAAPNARTMMRKPTAESVAPAIPRDPLPPMDRVPSIPELDSHSDSPNDNHDDRDPDEKTLAGEYIPRGDEPLPSFTKVPELIDDFIRNYLASKGMLASLGTFQNEWYDFLQKGKLTEEDVTLVPDVYQKTIELQESLTKLRMDLHHANQIALDAQTIQEKLRRERDFHRMHHSRVVQEKAKLAADIKRLKDLSATYEPELKQLRHKYEVAIKEKMLLKLERDKLLAKVSQASKEQAKDPPSSPPKPLAEPLDPSPASKPIPSINHQPPLSDPRDNPFTKMDLPTAKIDGYLRVRTIKVHDLAVSAIKFHPKKMIFATVSDDKTWKMWSFPSCELIMSGRGHRDWIGGCDFHPRGAHLATASGDSTIKLWDFTKGLVTLTLSDHRQAVWSCSFHDNGDLLASGSQDSTVKLWDVSTGRCKTTLKSHSDSVCSVAWQPYSNLLVTTSADKHVCLWDARTNLCLRTLTGHQATISCVTFAMKGQQFATCDTLGIVKVWDARNMIEAVTVPCGPSGANYVAFDPSGSVLAVASDDGFCRILDLSDAAVGMHEQDAHEESVQGIAFDRTAESLVTVGSDGSVRIFQ</sequence>
<feature type="compositionally biased region" description="Basic and acidic residues" evidence="4">
    <location>
        <begin position="60"/>
        <end position="91"/>
    </location>
</feature>
<protein>
    <submittedName>
        <fullName evidence="5">Uncharacterized protein</fullName>
    </submittedName>
</protein>
<dbReference type="STRING" id="286115.A0A507BXS7"/>
<dbReference type="InterPro" id="IPR036322">
    <property type="entry name" value="WD40_repeat_dom_sf"/>
</dbReference>
<dbReference type="PANTHER" id="PTHR14604">
    <property type="entry name" value="WD40 REPEAT PF20"/>
    <property type="match status" value="1"/>
</dbReference>
<dbReference type="Pfam" id="PF00400">
    <property type="entry name" value="WD40"/>
    <property type="match status" value="7"/>
</dbReference>
<dbReference type="PROSITE" id="PS50082">
    <property type="entry name" value="WD_REPEATS_2"/>
    <property type="match status" value="6"/>
</dbReference>
<dbReference type="SUPFAM" id="SSF50978">
    <property type="entry name" value="WD40 repeat-like"/>
    <property type="match status" value="1"/>
</dbReference>
<name>A0A507BXS7_9FUNG</name>
<dbReference type="SMART" id="SM00320">
    <property type="entry name" value="WD40"/>
    <property type="match status" value="7"/>
</dbReference>
<organism evidence="5 6">
    <name type="scientific">Synchytrium endobioticum</name>
    <dbReference type="NCBI Taxonomy" id="286115"/>
    <lineage>
        <taxon>Eukaryota</taxon>
        <taxon>Fungi</taxon>
        <taxon>Fungi incertae sedis</taxon>
        <taxon>Chytridiomycota</taxon>
        <taxon>Chytridiomycota incertae sedis</taxon>
        <taxon>Chytridiomycetes</taxon>
        <taxon>Synchytriales</taxon>
        <taxon>Synchytriaceae</taxon>
        <taxon>Synchytrium</taxon>
    </lineage>
</organism>
<feature type="repeat" description="WD" evidence="3">
    <location>
        <begin position="317"/>
        <end position="358"/>
    </location>
</feature>
<evidence type="ECO:0000256" key="1">
    <source>
        <dbReference type="ARBA" id="ARBA00022574"/>
    </source>
</evidence>
<dbReference type="CDD" id="cd00200">
    <property type="entry name" value="WD40"/>
    <property type="match status" value="1"/>
</dbReference>
<feature type="repeat" description="WD" evidence="3">
    <location>
        <begin position="570"/>
        <end position="602"/>
    </location>
</feature>
<feature type="region of interest" description="Disordered" evidence="4">
    <location>
        <begin position="249"/>
        <end position="299"/>
    </location>
</feature>
<feature type="repeat" description="WD" evidence="3">
    <location>
        <begin position="485"/>
        <end position="526"/>
    </location>
</feature>
<dbReference type="PRINTS" id="PR00320">
    <property type="entry name" value="GPROTEINBRPT"/>
</dbReference>
<keyword evidence="1 3" id="KW-0853">WD repeat</keyword>
<evidence type="ECO:0000256" key="4">
    <source>
        <dbReference type="SAM" id="MobiDB-lite"/>
    </source>
</evidence>
<evidence type="ECO:0000313" key="5">
    <source>
        <dbReference type="EMBL" id="TPX30526.1"/>
    </source>
</evidence>
<gene>
    <name evidence="5" type="ORF">SeMB42_g07906</name>
</gene>
<accession>A0A507BXS7</accession>
<feature type="repeat" description="WD" evidence="3">
    <location>
        <begin position="359"/>
        <end position="400"/>
    </location>
</feature>
<dbReference type="Proteomes" id="UP000317494">
    <property type="component" value="Unassembled WGS sequence"/>
</dbReference>